<evidence type="ECO:0000313" key="3">
    <source>
        <dbReference type="Proteomes" id="UP000004095"/>
    </source>
</evidence>
<gene>
    <name evidence="2" type="ORF">M23134_07279</name>
</gene>
<protein>
    <submittedName>
        <fullName evidence="2">Uncharacterized protein</fullName>
    </submittedName>
</protein>
<dbReference type="Proteomes" id="UP000004095">
    <property type="component" value="Unassembled WGS sequence"/>
</dbReference>
<evidence type="ECO:0000256" key="1">
    <source>
        <dbReference type="SAM" id="MobiDB-lite"/>
    </source>
</evidence>
<dbReference type="EMBL" id="AAWS01000045">
    <property type="protein sequence ID" value="EAY25628.1"/>
    <property type="molecule type" value="Genomic_DNA"/>
</dbReference>
<name>A1ZVD0_MICM2</name>
<evidence type="ECO:0000313" key="2">
    <source>
        <dbReference type="EMBL" id="EAY25628.1"/>
    </source>
</evidence>
<accession>A1ZVD0</accession>
<sequence>MEPIHEDKKTEPVVQTATPQTKQTNPEMLQAEGKPATYQSVGVGRPSKYQSIGVGRAQKYESLAYQLQEAVGKIPRPDLQAMAKHHPNNSIAFVNAVVDYYRKGIVTYKANPSKLLTDERIIQVYFKIHFGLYVKVTRIGVEFTHDPGSRVRPGVQVLVDAIRQAKRQANNIVAKARAGNQYTGKKSVNYRAAAKDLVTGTYQKPKRKLRPSTPNLVKSKTYDRHDKHYKEPFESYGMSFSGNGDWPVIHGMDGEVDLMIDLKEIMPAMGAVFSDRKFFYKTGIKFIHHLDELAKVYKNLRSVHSKLKQIGDNSPNHAQVAAALAGVTQSISESVIQLGKRIREVETPAQKQELIKSCSSTLQKHGFPGISHELYTLIMVQNDETKKKKTNPMYRTSKKHPGYFLRVNYNGKTNDENDINTAFYKVKKAGMKPHYLNDENDD</sequence>
<proteinExistence type="predicted"/>
<feature type="compositionally biased region" description="Basic and acidic residues" evidence="1">
    <location>
        <begin position="1"/>
        <end position="11"/>
    </location>
</feature>
<reference evidence="2 3" key="1">
    <citation type="submission" date="2007-01" db="EMBL/GenBank/DDBJ databases">
        <authorList>
            <person name="Haygood M."/>
            <person name="Podell S."/>
            <person name="Anderson C."/>
            <person name="Hopkinson B."/>
            <person name="Roe K."/>
            <person name="Barbeau K."/>
            <person name="Gaasterland T."/>
            <person name="Ferriera S."/>
            <person name="Johnson J."/>
            <person name="Kravitz S."/>
            <person name="Beeson K."/>
            <person name="Sutton G."/>
            <person name="Rogers Y.-H."/>
            <person name="Friedman R."/>
            <person name="Frazier M."/>
            <person name="Venter J.C."/>
        </authorList>
    </citation>
    <scope>NUCLEOTIDE SEQUENCE [LARGE SCALE GENOMIC DNA]</scope>
    <source>
        <strain evidence="2 3">ATCC 23134</strain>
    </source>
</reference>
<feature type="region of interest" description="Disordered" evidence="1">
    <location>
        <begin position="1"/>
        <end position="40"/>
    </location>
</feature>
<keyword evidence="3" id="KW-1185">Reference proteome</keyword>
<comment type="caution">
    <text evidence="2">The sequence shown here is derived from an EMBL/GenBank/DDBJ whole genome shotgun (WGS) entry which is preliminary data.</text>
</comment>
<feature type="compositionally biased region" description="Polar residues" evidence="1">
    <location>
        <begin position="13"/>
        <end position="27"/>
    </location>
</feature>
<organism evidence="2 3">
    <name type="scientific">Microscilla marina ATCC 23134</name>
    <dbReference type="NCBI Taxonomy" id="313606"/>
    <lineage>
        <taxon>Bacteria</taxon>
        <taxon>Pseudomonadati</taxon>
        <taxon>Bacteroidota</taxon>
        <taxon>Cytophagia</taxon>
        <taxon>Cytophagales</taxon>
        <taxon>Microscillaceae</taxon>
        <taxon>Microscilla</taxon>
    </lineage>
</organism>
<dbReference type="AlphaFoldDB" id="A1ZVD0"/>
<dbReference type="RefSeq" id="WP_002702393.1">
    <property type="nucleotide sequence ID" value="NZ_AAWS01000045.1"/>
</dbReference>